<dbReference type="AlphaFoldDB" id="A0A8J6L6Z3"/>
<reference evidence="2" key="2">
    <citation type="submission" date="2021-08" db="EMBL/GenBank/DDBJ databases">
        <authorList>
            <person name="Eriksson T."/>
        </authorList>
    </citation>
    <scope>NUCLEOTIDE SEQUENCE</scope>
    <source>
        <strain evidence="2">Stoneville</strain>
        <tissue evidence="2">Whole head</tissue>
    </source>
</reference>
<evidence type="ECO:0000313" key="2">
    <source>
        <dbReference type="EMBL" id="KAH0808897.1"/>
    </source>
</evidence>
<comment type="caution">
    <text evidence="2">The sequence shown here is derived from an EMBL/GenBank/DDBJ whole genome shotgun (WGS) entry which is preliminary data.</text>
</comment>
<sequence length="302" mass="33801">MPRYVTKMVKCGGSTNTEVDIDIVKCFLNHRRRFLRRYRNGAERRRVNLDEINCGKVKPGPPMKKNESPTSRSGKKDRKDGNLSTKIVRNAHSEESRLLPNTGRRRGGDGVQPKHVEHTATAWELYQRRRYLVAEVIVYQESLQQPLHGVGRSRTCLHHTSSTALHRDRPCNAIHRGHRTATPPSAISWRRPTLPHRAWPDHNATCRTPEVVHSFADGRVGRTRAQRGAVATGDECAADRRRRPTAAGPVRRCDPSVRNRPAKAAQSTTARASQSITDPTATIDGRGVGRSSAEYGMHAIVE</sequence>
<feature type="region of interest" description="Disordered" evidence="1">
    <location>
        <begin position="224"/>
        <end position="302"/>
    </location>
</feature>
<accession>A0A8J6L6Z3</accession>
<feature type="compositionally biased region" description="Low complexity" evidence="1">
    <location>
        <begin position="262"/>
        <end position="277"/>
    </location>
</feature>
<keyword evidence="3" id="KW-1185">Reference proteome</keyword>
<name>A0A8J6L6Z3_TENMO</name>
<gene>
    <name evidence="2" type="ORF">GEV33_013895</name>
</gene>
<proteinExistence type="predicted"/>
<evidence type="ECO:0000256" key="1">
    <source>
        <dbReference type="SAM" id="MobiDB-lite"/>
    </source>
</evidence>
<dbReference type="Proteomes" id="UP000719412">
    <property type="component" value="Unassembled WGS sequence"/>
</dbReference>
<evidence type="ECO:0000313" key="3">
    <source>
        <dbReference type="Proteomes" id="UP000719412"/>
    </source>
</evidence>
<feature type="region of interest" description="Disordered" evidence="1">
    <location>
        <begin position="53"/>
        <end position="113"/>
    </location>
</feature>
<organism evidence="2 3">
    <name type="scientific">Tenebrio molitor</name>
    <name type="common">Yellow mealworm beetle</name>
    <dbReference type="NCBI Taxonomy" id="7067"/>
    <lineage>
        <taxon>Eukaryota</taxon>
        <taxon>Metazoa</taxon>
        <taxon>Ecdysozoa</taxon>
        <taxon>Arthropoda</taxon>
        <taxon>Hexapoda</taxon>
        <taxon>Insecta</taxon>
        <taxon>Pterygota</taxon>
        <taxon>Neoptera</taxon>
        <taxon>Endopterygota</taxon>
        <taxon>Coleoptera</taxon>
        <taxon>Polyphaga</taxon>
        <taxon>Cucujiformia</taxon>
        <taxon>Tenebrionidae</taxon>
        <taxon>Tenebrio</taxon>
    </lineage>
</organism>
<reference evidence="2" key="1">
    <citation type="journal article" date="2020" name="J Insects Food Feed">
        <title>The yellow mealworm (Tenebrio molitor) genome: a resource for the emerging insects as food and feed industry.</title>
        <authorList>
            <person name="Eriksson T."/>
            <person name="Andere A."/>
            <person name="Kelstrup H."/>
            <person name="Emery V."/>
            <person name="Picard C."/>
        </authorList>
    </citation>
    <scope>NUCLEOTIDE SEQUENCE</scope>
    <source>
        <strain evidence="2">Stoneville</strain>
        <tissue evidence="2">Whole head</tissue>
    </source>
</reference>
<dbReference type="EMBL" id="JABDTM020028461">
    <property type="protein sequence ID" value="KAH0808897.1"/>
    <property type="molecule type" value="Genomic_DNA"/>
</dbReference>
<protein>
    <submittedName>
        <fullName evidence="2">Uncharacterized protein</fullName>
    </submittedName>
</protein>